<dbReference type="Proteomes" id="UP000694863">
    <property type="component" value="Unplaced"/>
</dbReference>
<protein>
    <submittedName>
        <fullName evidence="2">Coiled-coil domain-containing protein 57</fullName>
    </submittedName>
</protein>
<keyword evidence="1" id="KW-1185">Reference proteome</keyword>
<proteinExistence type="predicted"/>
<name>A0AC55DUQ2_ECHTE</name>
<gene>
    <name evidence="2" type="primary">CCDC57</name>
</gene>
<evidence type="ECO:0000313" key="2">
    <source>
        <dbReference type="RefSeq" id="XP_045155464.1"/>
    </source>
</evidence>
<dbReference type="RefSeq" id="XP_045155464.1">
    <property type="nucleotide sequence ID" value="XM_045299529.1"/>
</dbReference>
<organism evidence="1 2">
    <name type="scientific">Echinops telfairi</name>
    <name type="common">Lesser hedgehog tenrec</name>
    <dbReference type="NCBI Taxonomy" id="9371"/>
    <lineage>
        <taxon>Eukaryota</taxon>
        <taxon>Metazoa</taxon>
        <taxon>Chordata</taxon>
        <taxon>Craniata</taxon>
        <taxon>Vertebrata</taxon>
        <taxon>Euteleostomi</taxon>
        <taxon>Mammalia</taxon>
        <taxon>Eutheria</taxon>
        <taxon>Afrotheria</taxon>
        <taxon>Tenrecidae</taxon>
        <taxon>Tenrecinae</taxon>
        <taxon>Echinops</taxon>
    </lineage>
</organism>
<sequence length="873" mass="96704">MHAHLLQDPGSGVSSAPQAVSRAALEGASGESGRTQLPPVLPEGLALEELLARKEEEWRSLQARRAQLQGAALGAAQGQLRSLREDFLYNLQLLEERDRELEHYDAVFAQARLQEQAREAEASELRIEVAKLRQALAHETRRSEELQQRQRQTLQEHRWELERLHSDKDAEITRHREQCEQLRGKLEQELQGRDGELALQKQALMLQFEAELQKREHASSLQANAMSHTILTQELKVRTGLGRHDGLDRLARERDGVLAAVKEAHAEQLRALETRVQELQAHCRSLETQLRQAEGVQADAARDHNATVARLREEALALRSGWDAQVAQLSQEAVSRDLQIHALHEEGAKLKVQAAQLQQDIDGYKRKLAVAVGREQSLEREKVQLELDWRHRCEDAERDQYRRSEDLVQSLAAAREQVAARLQEAEQRLCDKDEVLKAMALERDQAVQALKTHGLLPERETQTCVEHREEAAVSRDSAWREVQRLQEQNASLRSAVAQMRKEMEALSDQLLPAGQQQGKACETSQPAPNNAAGTPGTTTADAAMPDYVLALEAEIQSLKHKFKTLEDQLGGVLDPPQKSSSDVDVLPSIGATEDPVLQEAAPVWLHREAAQVRVELSELGQQAAELEKHLSASQKEGGETARRTWPPAPETTTPRGQGPAGGEPSRPSPELRLGWQLSNVSRRILRLQQRKEQPVESANRRGHPPGMPPGPIPARAPEPCSPGEVPARPGDVSLPLGQVQPRLTAQVALRCPEHPQAQLPYMAGSPRTQRSPSETSGSLQDTWKLLELGSSPSGPNSQDDSTPAEGPAPEAAGSPGRPQSRPEAAVAETRQGQVAVEGKKLQAQPKPRRPPRSPARPRGPNRPPRIRNYSVRD</sequence>
<evidence type="ECO:0000313" key="1">
    <source>
        <dbReference type="Proteomes" id="UP000694863"/>
    </source>
</evidence>
<accession>A0AC55DUQ2</accession>
<reference evidence="2" key="1">
    <citation type="submission" date="2025-08" db="UniProtKB">
        <authorList>
            <consortium name="RefSeq"/>
        </authorList>
    </citation>
    <scope>IDENTIFICATION</scope>
</reference>